<feature type="transmembrane region" description="Helical" evidence="1">
    <location>
        <begin position="7"/>
        <end position="25"/>
    </location>
</feature>
<protein>
    <submittedName>
        <fullName evidence="2">PIF-4</fullName>
    </submittedName>
</protein>
<keyword evidence="1" id="KW-0812">Transmembrane</keyword>
<proteinExistence type="predicted"/>
<evidence type="ECO:0000313" key="2">
    <source>
        <dbReference type="EMBL" id="UBZ25579.1"/>
    </source>
</evidence>
<dbReference type="InterPro" id="IPR006883">
    <property type="entry name" value="AcMNPV_PIF-4"/>
</dbReference>
<keyword evidence="3" id="KW-1185">Reference proteome</keyword>
<dbReference type="Proteomes" id="UP000831195">
    <property type="component" value="Segment"/>
</dbReference>
<gene>
    <name evidence="2" type="ORF">CcNV_094</name>
</gene>
<name>A0AAE8Y081_9VIRU</name>
<evidence type="ECO:0000256" key="1">
    <source>
        <dbReference type="SAM" id="Phobius"/>
    </source>
</evidence>
<organism evidence="2 3">
    <name type="scientific">Crangon crangon nudivirus</name>
    <dbReference type="NCBI Taxonomy" id="2880838"/>
    <lineage>
        <taxon>Viruses</taxon>
        <taxon>Viruses incertae sedis</taxon>
        <taxon>Naldaviricetes</taxon>
        <taxon>Lefavirales</taxon>
        <taxon>Nudiviridae</taxon>
        <taxon>Gammanudivirus</taxon>
        <taxon>Gammanudivirus cracrangonis</taxon>
    </lineage>
</organism>
<evidence type="ECO:0000313" key="3">
    <source>
        <dbReference type="Proteomes" id="UP000831195"/>
    </source>
</evidence>
<keyword evidence="1" id="KW-0472">Membrane</keyword>
<keyword evidence="1" id="KW-1133">Transmembrane helix</keyword>
<dbReference type="EMBL" id="MZ311577">
    <property type="protein sequence ID" value="UBZ25579.1"/>
    <property type="molecule type" value="Genomic_DNA"/>
</dbReference>
<dbReference type="Pfam" id="PF04798">
    <property type="entry name" value="Baculo_19"/>
    <property type="match status" value="1"/>
</dbReference>
<reference evidence="2" key="1">
    <citation type="journal article" date="2021" name="Viruses">
        <title>Identification and Full Characterisation of Two Novel Crustacean Infecting Members of the Family Nudiviridae Provides Support for Two Subfamilies.</title>
        <authorList>
            <person name="Bateman K.S."/>
            <person name="Kerr R."/>
            <person name="Stentiford G.D."/>
            <person name="Bean T.P."/>
            <person name="Hooper C."/>
            <person name="Van Eynde B."/>
            <person name="Delbare D."/>
            <person name="Bojko J."/>
            <person name="Christiaens O."/>
            <person name="Taning C.N.T."/>
            <person name="Smagghe G."/>
            <person name="van Oers M.M."/>
            <person name="van Aerle R."/>
        </authorList>
    </citation>
    <scope>NUCLEOTIDE SEQUENCE</scope>
    <source>
        <strain evidence="2">AN1</strain>
    </source>
</reference>
<sequence length="224" mass="25930">MYFSKDDYIILIGSIVLIGIIIIILSTTRTHIFEKTIQKASRNTQFGRTYYEIYDKSSSDICDRLIIVQPFLWYIWAKNGYIMVLGTTNEHCPNNYAPATIIPREVSTEDEYYTFNNVCLHAVMNNIITSYTDHITPCKVKFLITDIQARTSQFTVLDAINDLVKRWITMDSTKSTFLESSALQFLNRPKPFPTQDYIIDTSPKLHNNLLQVLQRHKSLKANTL</sequence>
<accession>A0AAE8Y081</accession>